<proteinExistence type="predicted"/>
<evidence type="ECO:0000313" key="3">
    <source>
        <dbReference type="Proteomes" id="UP000606974"/>
    </source>
</evidence>
<accession>A0A8H7AMW0</accession>
<dbReference type="Proteomes" id="UP000606974">
    <property type="component" value="Unassembled WGS sequence"/>
</dbReference>
<dbReference type="EMBL" id="JAACFV010000023">
    <property type="protein sequence ID" value="KAF7511079.1"/>
    <property type="molecule type" value="Genomic_DNA"/>
</dbReference>
<dbReference type="PANTHER" id="PTHR42090:SF1">
    <property type="match status" value="1"/>
</dbReference>
<gene>
    <name evidence="2" type="ORF">GJ744_005310</name>
</gene>
<evidence type="ECO:0000313" key="2">
    <source>
        <dbReference type="EMBL" id="KAF7511079.1"/>
    </source>
</evidence>
<reference evidence="2" key="1">
    <citation type="submission" date="2020-02" db="EMBL/GenBank/DDBJ databases">
        <authorList>
            <person name="Palmer J.M."/>
        </authorList>
    </citation>
    <scope>NUCLEOTIDE SEQUENCE</scope>
    <source>
        <strain evidence="2">EPUS1.4</strain>
        <tissue evidence="2">Thallus</tissue>
    </source>
</reference>
<feature type="compositionally biased region" description="Basic and acidic residues" evidence="1">
    <location>
        <begin position="57"/>
        <end position="70"/>
    </location>
</feature>
<feature type="region of interest" description="Disordered" evidence="1">
    <location>
        <begin position="1"/>
        <end position="156"/>
    </location>
</feature>
<evidence type="ECO:0000256" key="1">
    <source>
        <dbReference type="SAM" id="MobiDB-lite"/>
    </source>
</evidence>
<name>A0A8H7AMW0_9EURO</name>
<keyword evidence="3" id="KW-1185">Reference proteome</keyword>
<feature type="compositionally biased region" description="Polar residues" evidence="1">
    <location>
        <begin position="71"/>
        <end position="80"/>
    </location>
</feature>
<organism evidence="2 3">
    <name type="scientific">Endocarpon pusillum</name>
    <dbReference type="NCBI Taxonomy" id="364733"/>
    <lineage>
        <taxon>Eukaryota</taxon>
        <taxon>Fungi</taxon>
        <taxon>Dikarya</taxon>
        <taxon>Ascomycota</taxon>
        <taxon>Pezizomycotina</taxon>
        <taxon>Eurotiomycetes</taxon>
        <taxon>Chaetothyriomycetidae</taxon>
        <taxon>Verrucariales</taxon>
        <taxon>Verrucariaceae</taxon>
        <taxon>Endocarpon</taxon>
    </lineage>
</organism>
<dbReference type="AlphaFoldDB" id="A0A8H7AMW0"/>
<sequence>MRLPRAHPLLQTRLPLLSRRTPPALAVSTTTTTTPTLSSPRHRRNITTSPSILNPNDPDKKSSLMDRDSINTESNEYSKTGSDDSAAGHKDPAFQPGNNDPESQLKESGPGDGRDPLKVSPANHEVSQPKMDTERGAQKGPDRTETSGRGSGPKEVRMRAVYKDMGILSYGSAGPYRFRRGSADLEYCWSW</sequence>
<protein>
    <submittedName>
        <fullName evidence="2">Uncharacterized protein</fullName>
    </submittedName>
</protein>
<feature type="compositionally biased region" description="Low complexity" evidence="1">
    <location>
        <begin position="21"/>
        <end position="39"/>
    </location>
</feature>
<dbReference type="OrthoDB" id="4220319at2759"/>
<feature type="compositionally biased region" description="Basic and acidic residues" evidence="1">
    <location>
        <begin position="131"/>
        <end position="156"/>
    </location>
</feature>
<comment type="caution">
    <text evidence="2">The sequence shown here is derived from an EMBL/GenBank/DDBJ whole genome shotgun (WGS) entry which is preliminary data.</text>
</comment>
<dbReference type="PANTHER" id="PTHR42090">
    <property type="match status" value="1"/>
</dbReference>